<evidence type="ECO:0000313" key="12">
    <source>
        <dbReference type="Proteomes" id="UP000270094"/>
    </source>
</evidence>
<evidence type="ECO:0000256" key="9">
    <source>
        <dbReference type="SAM" id="Phobius"/>
    </source>
</evidence>
<feature type="domain" description="G-protein coupled receptors family 1 profile" evidence="10">
    <location>
        <begin position="1"/>
        <end position="271"/>
    </location>
</feature>
<keyword evidence="12" id="KW-1185">Reference proteome</keyword>
<dbReference type="Pfam" id="PF00001">
    <property type="entry name" value="7tm_1"/>
    <property type="match status" value="1"/>
</dbReference>
<dbReference type="Proteomes" id="UP000270094">
    <property type="component" value="Unassembled WGS sequence"/>
</dbReference>
<keyword evidence="6 9" id="KW-0472">Membrane</keyword>
<gene>
    <name evidence="11" type="ORF">SVUK_LOCUS10840</name>
</gene>
<dbReference type="PROSITE" id="PS50262">
    <property type="entry name" value="G_PROTEIN_RECEP_F1_2"/>
    <property type="match status" value="1"/>
</dbReference>
<dbReference type="Gene3D" id="1.20.1070.10">
    <property type="entry name" value="Rhodopsin 7-helix transmembrane proteins"/>
    <property type="match status" value="2"/>
</dbReference>
<keyword evidence="4 9" id="KW-1133">Transmembrane helix</keyword>
<dbReference type="GO" id="GO:0004930">
    <property type="term" value="F:G protein-coupled receptor activity"/>
    <property type="evidence" value="ECO:0007669"/>
    <property type="project" value="UniProtKB-KW"/>
</dbReference>
<dbReference type="PRINTS" id="PR00237">
    <property type="entry name" value="GPCRRHODOPSN"/>
</dbReference>
<dbReference type="OrthoDB" id="6358729at2759"/>
<evidence type="ECO:0000256" key="6">
    <source>
        <dbReference type="ARBA" id="ARBA00023136"/>
    </source>
</evidence>
<feature type="transmembrane region" description="Helical" evidence="9">
    <location>
        <begin position="59"/>
        <end position="85"/>
    </location>
</feature>
<keyword evidence="5" id="KW-0297">G-protein coupled receptor</keyword>
<dbReference type="SUPFAM" id="SSF81321">
    <property type="entry name" value="Family A G protein-coupled receptor-like"/>
    <property type="match status" value="1"/>
</dbReference>
<comment type="subcellular location">
    <subcellularLocation>
        <location evidence="1">Cell membrane</location>
        <topology evidence="1">Multi-pass membrane protein</topology>
    </subcellularLocation>
</comment>
<keyword evidence="7" id="KW-0675">Receptor</keyword>
<evidence type="ECO:0000256" key="4">
    <source>
        <dbReference type="ARBA" id="ARBA00022989"/>
    </source>
</evidence>
<feature type="transmembrane region" description="Helical" evidence="9">
    <location>
        <begin position="212"/>
        <end position="233"/>
    </location>
</feature>
<sequence>MAVKQPIRYPSISSKKVTRLLVFLVWAISGLLALCLFILESIHNSPKQECTPMRLPSLYILFSASASFIGPAVVMLQIALNVSIFCTVLTTSRSKCVSINSGSSLRIHRGRRPSHNKVLKSYSVETNDMQQHPKLLNEIPQADLLPLENTPLPAAVDGDKHAIGNLKTFFSQAMVVSFVNNTKKKNNILSQLGGDRQRHRFSRLPLRTELRVARTTAVVVAVFIICWIPFSTIYTLQAYSICLMPDCITNTMYVIAFWLGYSNSAVNPLLYAAFSRDFRAAFRKVLSRKTKGSIYK</sequence>
<evidence type="ECO:0000313" key="11">
    <source>
        <dbReference type="EMBL" id="VDM75842.1"/>
    </source>
</evidence>
<reference evidence="11 12" key="1">
    <citation type="submission" date="2018-11" db="EMBL/GenBank/DDBJ databases">
        <authorList>
            <consortium name="Pathogen Informatics"/>
        </authorList>
    </citation>
    <scope>NUCLEOTIDE SEQUENCE [LARGE SCALE GENOMIC DNA]</scope>
</reference>
<dbReference type="InterPro" id="IPR000276">
    <property type="entry name" value="GPCR_Rhodpsn"/>
</dbReference>
<evidence type="ECO:0000256" key="2">
    <source>
        <dbReference type="ARBA" id="ARBA00022475"/>
    </source>
</evidence>
<evidence type="ECO:0000256" key="7">
    <source>
        <dbReference type="ARBA" id="ARBA00023170"/>
    </source>
</evidence>
<dbReference type="GO" id="GO:0005886">
    <property type="term" value="C:plasma membrane"/>
    <property type="evidence" value="ECO:0007669"/>
    <property type="project" value="UniProtKB-SubCell"/>
</dbReference>
<dbReference type="PANTHER" id="PTHR24248">
    <property type="entry name" value="ADRENERGIC RECEPTOR-RELATED G-PROTEIN COUPLED RECEPTOR"/>
    <property type="match status" value="1"/>
</dbReference>
<keyword evidence="8" id="KW-0807">Transducer</keyword>
<evidence type="ECO:0000256" key="5">
    <source>
        <dbReference type="ARBA" id="ARBA00023040"/>
    </source>
</evidence>
<accession>A0A3P7L8Z9</accession>
<name>A0A3P7L8Z9_STRVU</name>
<proteinExistence type="predicted"/>
<feature type="transmembrane region" description="Helical" evidence="9">
    <location>
        <begin position="20"/>
        <end position="39"/>
    </location>
</feature>
<dbReference type="AlphaFoldDB" id="A0A3P7L8Z9"/>
<evidence type="ECO:0000259" key="10">
    <source>
        <dbReference type="PROSITE" id="PS50262"/>
    </source>
</evidence>
<evidence type="ECO:0000256" key="8">
    <source>
        <dbReference type="ARBA" id="ARBA00023224"/>
    </source>
</evidence>
<feature type="transmembrane region" description="Helical" evidence="9">
    <location>
        <begin position="253"/>
        <end position="274"/>
    </location>
</feature>
<evidence type="ECO:0000256" key="1">
    <source>
        <dbReference type="ARBA" id="ARBA00004651"/>
    </source>
</evidence>
<dbReference type="InterPro" id="IPR017452">
    <property type="entry name" value="GPCR_Rhodpsn_7TM"/>
</dbReference>
<protein>
    <recommendedName>
        <fullName evidence="10">G-protein coupled receptors family 1 profile domain-containing protein</fullName>
    </recommendedName>
</protein>
<dbReference type="EMBL" id="UYYB01095923">
    <property type="protein sequence ID" value="VDM75842.1"/>
    <property type="molecule type" value="Genomic_DNA"/>
</dbReference>
<keyword evidence="2" id="KW-1003">Cell membrane</keyword>
<evidence type="ECO:0000256" key="3">
    <source>
        <dbReference type="ARBA" id="ARBA00022692"/>
    </source>
</evidence>
<keyword evidence="3 9" id="KW-0812">Transmembrane</keyword>
<organism evidence="11 12">
    <name type="scientific">Strongylus vulgaris</name>
    <name type="common">Blood worm</name>
    <dbReference type="NCBI Taxonomy" id="40348"/>
    <lineage>
        <taxon>Eukaryota</taxon>
        <taxon>Metazoa</taxon>
        <taxon>Ecdysozoa</taxon>
        <taxon>Nematoda</taxon>
        <taxon>Chromadorea</taxon>
        <taxon>Rhabditida</taxon>
        <taxon>Rhabditina</taxon>
        <taxon>Rhabditomorpha</taxon>
        <taxon>Strongyloidea</taxon>
        <taxon>Strongylidae</taxon>
        <taxon>Strongylus</taxon>
    </lineage>
</organism>